<organism evidence="2 3">
    <name type="scientific">Mycena albidolilacea</name>
    <dbReference type="NCBI Taxonomy" id="1033008"/>
    <lineage>
        <taxon>Eukaryota</taxon>
        <taxon>Fungi</taxon>
        <taxon>Dikarya</taxon>
        <taxon>Basidiomycota</taxon>
        <taxon>Agaricomycotina</taxon>
        <taxon>Agaricomycetes</taxon>
        <taxon>Agaricomycetidae</taxon>
        <taxon>Agaricales</taxon>
        <taxon>Marasmiineae</taxon>
        <taxon>Mycenaceae</taxon>
        <taxon>Mycena</taxon>
    </lineage>
</organism>
<proteinExistence type="predicted"/>
<evidence type="ECO:0000313" key="2">
    <source>
        <dbReference type="EMBL" id="KAJ7356869.1"/>
    </source>
</evidence>
<protein>
    <submittedName>
        <fullName evidence="2">Ribonuclease H-like domain-containing protein</fullName>
    </submittedName>
</protein>
<keyword evidence="3" id="KW-1185">Reference proteome</keyword>
<gene>
    <name evidence="2" type="ORF">DFH08DRAFT_932910</name>
</gene>
<dbReference type="InterPro" id="IPR036397">
    <property type="entry name" value="RNaseH_sf"/>
</dbReference>
<dbReference type="InterPro" id="IPR002156">
    <property type="entry name" value="RNaseH_domain"/>
</dbReference>
<name>A0AAD7EZ34_9AGAR</name>
<dbReference type="CDD" id="cd13934">
    <property type="entry name" value="RNase_H_Dikarya_like"/>
    <property type="match status" value="1"/>
</dbReference>
<reference evidence="2" key="1">
    <citation type="submission" date="2023-03" db="EMBL/GenBank/DDBJ databases">
        <title>Massive genome expansion in bonnet fungi (Mycena s.s.) driven by repeated elements and novel gene families across ecological guilds.</title>
        <authorList>
            <consortium name="Lawrence Berkeley National Laboratory"/>
            <person name="Harder C.B."/>
            <person name="Miyauchi S."/>
            <person name="Viragh M."/>
            <person name="Kuo A."/>
            <person name="Thoen E."/>
            <person name="Andreopoulos B."/>
            <person name="Lu D."/>
            <person name="Skrede I."/>
            <person name="Drula E."/>
            <person name="Henrissat B."/>
            <person name="Morin E."/>
            <person name="Kohler A."/>
            <person name="Barry K."/>
            <person name="LaButti K."/>
            <person name="Morin E."/>
            <person name="Salamov A."/>
            <person name="Lipzen A."/>
            <person name="Mereny Z."/>
            <person name="Hegedus B."/>
            <person name="Baldrian P."/>
            <person name="Stursova M."/>
            <person name="Weitz H."/>
            <person name="Taylor A."/>
            <person name="Grigoriev I.V."/>
            <person name="Nagy L.G."/>
            <person name="Martin F."/>
            <person name="Kauserud H."/>
        </authorList>
    </citation>
    <scope>NUCLEOTIDE SEQUENCE</scope>
    <source>
        <strain evidence="2">CBHHK002</strain>
    </source>
</reference>
<dbReference type="GO" id="GO:0003676">
    <property type="term" value="F:nucleic acid binding"/>
    <property type="evidence" value="ECO:0007669"/>
    <property type="project" value="InterPro"/>
</dbReference>
<dbReference type="Proteomes" id="UP001218218">
    <property type="component" value="Unassembled WGS sequence"/>
</dbReference>
<comment type="caution">
    <text evidence="2">The sequence shown here is derived from an EMBL/GenBank/DDBJ whole genome shotgun (WGS) entry which is preliminary data.</text>
</comment>
<dbReference type="InterPro" id="IPR012337">
    <property type="entry name" value="RNaseH-like_sf"/>
</dbReference>
<evidence type="ECO:0000259" key="1">
    <source>
        <dbReference type="PROSITE" id="PS50879"/>
    </source>
</evidence>
<dbReference type="Gene3D" id="3.30.420.10">
    <property type="entry name" value="Ribonuclease H-like superfamily/Ribonuclease H"/>
    <property type="match status" value="1"/>
</dbReference>
<dbReference type="Pfam" id="PF00075">
    <property type="entry name" value="RNase_H"/>
    <property type="match status" value="1"/>
</dbReference>
<sequence>MSQRNTRQAMGNGANGVWTGTRFTPPANQTPQSLFPVGYLLTNNRQQFARFCAPTSGRRTMCIYTDGACINNGSTDPAAVPRAGCGFVFNNTPGGNVSLPLEAKGPDGVAYTPTSNRAELRAVIGALEFRSWSGEGWQRVVIATDMDAYVGEPGVLNRDLWELLSEKMGVLAEDGCEVSFWAVPREWNQAADRAASLGVNMERYDSYMRLFGAMV</sequence>
<dbReference type="PROSITE" id="PS50879">
    <property type="entry name" value="RNASE_H_1"/>
    <property type="match status" value="1"/>
</dbReference>
<feature type="domain" description="RNase H type-1" evidence="1">
    <location>
        <begin position="57"/>
        <end position="200"/>
    </location>
</feature>
<dbReference type="AlphaFoldDB" id="A0AAD7EZ34"/>
<dbReference type="GO" id="GO:0004523">
    <property type="term" value="F:RNA-DNA hybrid ribonuclease activity"/>
    <property type="evidence" value="ECO:0007669"/>
    <property type="project" value="InterPro"/>
</dbReference>
<accession>A0AAD7EZ34</accession>
<evidence type="ECO:0000313" key="3">
    <source>
        <dbReference type="Proteomes" id="UP001218218"/>
    </source>
</evidence>
<dbReference type="EMBL" id="JARIHO010000008">
    <property type="protein sequence ID" value="KAJ7356869.1"/>
    <property type="molecule type" value="Genomic_DNA"/>
</dbReference>
<dbReference type="SUPFAM" id="SSF53098">
    <property type="entry name" value="Ribonuclease H-like"/>
    <property type="match status" value="1"/>
</dbReference>